<dbReference type="Proteomes" id="UP000053144">
    <property type="component" value="Unassembled WGS sequence"/>
</dbReference>
<dbReference type="Gramene" id="KOM25357">
    <property type="protein sequence ID" value="KOM25357"/>
    <property type="gene ID" value="LR48_Vigan102s001500"/>
</dbReference>
<name>A0A0L9T448_PHAAN</name>
<dbReference type="InterPro" id="IPR057670">
    <property type="entry name" value="SH3_retrovirus"/>
</dbReference>
<feature type="compositionally biased region" description="Polar residues" evidence="1">
    <location>
        <begin position="114"/>
        <end position="123"/>
    </location>
</feature>
<dbReference type="Pfam" id="PF25597">
    <property type="entry name" value="SH3_retrovirus"/>
    <property type="match status" value="1"/>
</dbReference>
<protein>
    <recommendedName>
        <fullName evidence="2">Retroviral polymerase SH3-like domain-containing protein</fullName>
    </recommendedName>
</protein>
<feature type="region of interest" description="Disordered" evidence="1">
    <location>
        <begin position="114"/>
        <end position="182"/>
    </location>
</feature>
<dbReference type="OMA" id="PKLEACH"/>
<organism evidence="3 4">
    <name type="scientific">Phaseolus angularis</name>
    <name type="common">Azuki bean</name>
    <name type="synonym">Vigna angularis</name>
    <dbReference type="NCBI Taxonomy" id="3914"/>
    <lineage>
        <taxon>Eukaryota</taxon>
        <taxon>Viridiplantae</taxon>
        <taxon>Streptophyta</taxon>
        <taxon>Embryophyta</taxon>
        <taxon>Tracheophyta</taxon>
        <taxon>Spermatophyta</taxon>
        <taxon>Magnoliopsida</taxon>
        <taxon>eudicotyledons</taxon>
        <taxon>Gunneridae</taxon>
        <taxon>Pentapetalae</taxon>
        <taxon>rosids</taxon>
        <taxon>fabids</taxon>
        <taxon>Fabales</taxon>
        <taxon>Fabaceae</taxon>
        <taxon>Papilionoideae</taxon>
        <taxon>50 kb inversion clade</taxon>
        <taxon>NPAAA clade</taxon>
        <taxon>indigoferoid/millettioid clade</taxon>
        <taxon>Phaseoleae</taxon>
        <taxon>Vigna</taxon>
    </lineage>
</organism>
<evidence type="ECO:0000256" key="1">
    <source>
        <dbReference type="SAM" id="MobiDB-lite"/>
    </source>
</evidence>
<sequence length="250" mass="27772">MPSSSLNNKVPFSILFPNNPLFHTSPRVFGCVCFVHDMSPGLDKLSARAIKCVFLGYSRLQKGYRCYSPETKKYYMSANVTFFEQTPFFSPSVQDVHILQQVLPLPVVESNISNTSVNPSHTQGPPEPSSPHTDILRHSTPMDTPLPENGGSSSSDSSPSPSPVTPPDEDDSGWPIALRKGNRSTRNPHPIYNFLSYHRVSPSLYSLLSSVSAVVIPKTVKEALDHPGWRQAMIEDCKGYEMRFFSKGNR</sequence>
<evidence type="ECO:0000313" key="3">
    <source>
        <dbReference type="EMBL" id="KOM25357.1"/>
    </source>
</evidence>
<reference evidence="4" key="1">
    <citation type="journal article" date="2015" name="Proc. Natl. Acad. Sci. U.S.A.">
        <title>Genome sequencing of adzuki bean (Vigna angularis) provides insight into high starch and low fat accumulation and domestication.</title>
        <authorList>
            <person name="Yang K."/>
            <person name="Tian Z."/>
            <person name="Chen C."/>
            <person name="Luo L."/>
            <person name="Zhao B."/>
            <person name="Wang Z."/>
            <person name="Yu L."/>
            <person name="Li Y."/>
            <person name="Sun Y."/>
            <person name="Li W."/>
            <person name="Chen Y."/>
            <person name="Li Y."/>
            <person name="Zhang Y."/>
            <person name="Ai D."/>
            <person name="Zhao J."/>
            <person name="Shang C."/>
            <person name="Ma Y."/>
            <person name="Wu B."/>
            <person name="Wang M."/>
            <person name="Gao L."/>
            <person name="Sun D."/>
            <person name="Zhang P."/>
            <person name="Guo F."/>
            <person name="Wang W."/>
            <person name="Li Y."/>
            <person name="Wang J."/>
            <person name="Varshney R.K."/>
            <person name="Wang J."/>
            <person name="Ling H.Q."/>
            <person name="Wan P."/>
        </authorList>
    </citation>
    <scope>NUCLEOTIDE SEQUENCE</scope>
    <source>
        <strain evidence="4">cv. Jingnong 6</strain>
    </source>
</reference>
<gene>
    <name evidence="3" type="ORF">LR48_Vigan102s001500</name>
</gene>
<proteinExistence type="predicted"/>
<feature type="domain" description="Retroviral polymerase SH3-like" evidence="2">
    <location>
        <begin position="31"/>
        <end position="90"/>
    </location>
</feature>
<dbReference type="EMBL" id="KQ258265">
    <property type="protein sequence ID" value="KOM25357.1"/>
    <property type="molecule type" value="Genomic_DNA"/>
</dbReference>
<dbReference type="AlphaFoldDB" id="A0A0L9T448"/>
<accession>A0A0L9T448</accession>
<evidence type="ECO:0000259" key="2">
    <source>
        <dbReference type="Pfam" id="PF25597"/>
    </source>
</evidence>
<evidence type="ECO:0000313" key="4">
    <source>
        <dbReference type="Proteomes" id="UP000053144"/>
    </source>
</evidence>